<feature type="chain" id="PRO_5002120017" description="FMP27 GFWDK domain-containing protein" evidence="3">
    <location>
        <begin position="24"/>
        <end position="3198"/>
    </location>
</feature>
<feature type="compositionally biased region" description="Low complexity" evidence="2">
    <location>
        <begin position="1651"/>
        <end position="1664"/>
    </location>
</feature>
<proteinExistence type="predicted"/>
<evidence type="ECO:0000259" key="4">
    <source>
        <dbReference type="SMART" id="SM01214"/>
    </source>
</evidence>
<dbReference type="InterPro" id="IPR019449">
    <property type="entry name" value="FMP27_WPPW_RBG"/>
</dbReference>
<gene>
    <name evidence="7" type="primary">PARPA_00456.1 scaffold 887</name>
</gene>
<accession>A0A0B7MQ12</accession>
<feature type="non-terminal residue" evidence="7">
    <location>
        <position position="1"/>
    </location>
</feature>
<feature type="region of interest" description="Disordered" evidence="2">
    <location>
        <begin position="3033"/>
        <end position="3076"/>
    </location>
</feature>
<organism evidence="7 8">
    <name type="scientific">Parasitella parasitica</name>
    <dbReference type="NCBI Taxonomy" id="35722"/>
    <lineage>
        <taxon>Eukaryota</taxon>
        <taxon>Fungi</taxon>
        <taxon>Fungi incertae sedis</taxon>
        <taxon>Mucoromycota</taxon>
        <taxon>Mucoromycotina</taxon>
        <taxon>Mucoromycetes</taxon>
        <taxon>Mucorales</taxon>
        <taxon>Mucorineae</taxon>
        <taxon>Mucoraceae</taxon>
        <taxon>Parasitella</taxon>
    </lineage>
</organism>
<feature type="region of interest" description="Disordered" evidence="2">
    <location>
        <begin position="537"/>
        <end position="556"/>
    </location>
</feature>
<feature type="compositionally biased region" description="Polar residues" evidence="2">
    <location>
        <begin position="2840"/>
        <end position="2850"/>
    </location>
</feature>
<feature type="region of interest" description="Disordered" evidence="2">
    <location>
        <begin position="2757"/>
        <end position="2819"/>
    </location>
</feature>
<feature type="compositionally biased region" description="Low complexity" evidence="2">
    <location>
        <begin position="2870"/>
        <end position="2887"/>
    </location>
</feature>
<dbReference type="EMBL" id="LN719136">
    <property type="protein sequence ID" value="CEP07177.1"/>
    <property type="molecule type" value="Genomic_DNA"/>
</dbReference>
<evidence type="ECO:0008006" key="9">
    <source>
        <dbReference type="Google" id="ProtNLM"/>
    </source>
</evidence>
<feature type="region of interest" description="Disordered" evidence="2">
    <location>
        <begin position="2840"/>
        <end position="2912"/>
    </location>
</feature>
<dbReference type="InterPro" id="IPR019415">
    <property type="entry name" value="FMP27_SW_RBG"/>
</dbReference>
<feature type="compositionally biased region" description="Basic residues" evidence="2">
    <location>
        <begin position="3091"/>
        <end position="3101"/>
    </location>
</feature>
<evidence type="ECO:0000256" key="1">
    <source>
        <dbReference type="SAM" id="Coils"/>
    </source>
</evidence>
<keyword evidence="8" id="KW-1185">Reference proteome</keyword>
<feature type="compositionally biased region" description="Polar residues" evidence="2">
    <location>
        <begin position="2794"/>
        <end position="2817"/>
    </location>
</feature>
<feature type="region of interest" description="Disordered" evidence="2">
    <location>
        <begin position="2125"/>
        <end position="2148"/>
    </location>
</feature>
<dbReference type="Pfam" id="PF10344">
    <property type="entry name" value="Hobbit"/>
    <property type="match status" value="1"/>
</dbReference>
<feature type="compositionally biased region" description="Basic and acidic residues" evidence="2">
    <location>
        <begin position="2262"/>
        <end position="2274"/>
    </location>
</feature>
<feature type="region of interest" description="Disordered" evidence="2">
    <location>
        <begin position="3091"/>
        <end position="3146"/>
    </location>
</feature>
<feature type="compositionally biased region" description="Low complexity" evidence="2">
    <location>
        <begin position="2770"/>
        <end position="2779"/>
    </location>
</feature>
<dbReference type="SMART" id="SM01216">
    <property type="entry name" value="Fmp27_WPPW"/>
    <property type="match status" value="1"/>
</dbReference>
<dbReference type="InterPro" id="IPR019441">
    <property type="entry name" value="FMP27/BLTP2/Hobbit_GFWDK_RBG"/>
</dbReference>
<feature type="compositionally biased region" description="Low complexity" evidence="2">
    <location>
        <begin position="892"/>
        <end position="910"/>
    </location>
</feature>
<evidence type="ECO:0000259" key="6">
    <source>
        <dbReference type="SMART" id="SM01216"/>
    </source>
</evidence>
<dbReference type="PANTHER" id="PTHR15678:SF6">
    <property type="entry name" value="BRIDGE-LIKE LIPID TRANSFER PROTEIN FAMILY MEMBER 2"/>
    <property type="match status" value="1"/>
</dbReference>
<reference evidence="7 8" key="1">
    <citation type="submission" date="2014-09" db="EMBL/GenBank/DDBJ databases">
        <authorList>
            <person name="Ellenberger Sabrina"/>
        </authorList>
    </citation>
    <scope>NUCLEOTIDE SEQUENCE [LARGE SCALE GENOMIC DNA]</scope>
    <source>
        <strain evidence="7 8">CBS 412.66</strain>
    </source>
</reference>
<evidence type="ECO:0000313" key="8">
    <source>
        <dbReference type="Proteomes" id="UP000054107"/>
    </source>
</evidence>
<dbReference type="SMART" id="SM01214">
    <property type="entry name" value="Fmp27_GFWDK"/>
    <property type="match status" value="1"/>
</dbReference>
<evidence type="ECO:0000256" key="2">
    <source>
        <dbReference type="SAM" id="MobiDB-lite"/>
    </source>
</evidence>
<feature type="region of interest" description="Disordered" evidence="2">
    <location>
        <begin position="892"/>
        <end position="931"/>
    </location>
</feature>
<feature type="compositionally biased region" description="Low complexity" evidence="2">
    <location>
        <begin position="3131"/>
        <end position="3144"/>
    </location>
</feature>
<dbReference type="Proteomes" id="UP000054107">
    <property type="component" value="Unassembled WGS sequence"/>
</dbReference>
<feature type="signal peptide" evidence="3">
    <location>
        <begin position="1"/>
        <end position="23"/>
    </location>
</feature>
<evidence type="ECO:0000256" key="3">
    <source>
        <dbReference type="SAM" id="SignalP"/>
    </source>
</evidence>
<name>A0A0B7MQ12_9FUNG</name>
<feature type="compositionally biased region" description="Low complexity" evidence="2">
    <location>
        <begin position="2130"/>
        <end position="2147"/>
    </location>
</feature>
<feature type="compositionally biased region" description="Basic and acidic residues" evidence="2">
    <location>
        <begin position="3059"/>
        <end position="3074"/>
    </location>
</feature>
<keyword evidence="1" id="KW-0175">Coiled coil</keyword>
<keyword evidence="3" id="KW-0732">Signal</keyword>
<sequence>LYHYAFIMFGCWMLRQCIRSVLALRFHFCFGRIGFFSISDIQYHHHKSSEAALWSVSVGKLKLRLRNRPTLSSPTPYISIYIADIHVQLHSIAALAAARRLHKRAAAAAAATKAAAAPAKSSITSTSTATANKLSSRVSSSLNKIPWWYSLSIVKQIIKYTSALPAQLLMSGLANYVDVQMDKLSIDIESRASIKIEHINFSSILFADVTLANIPSSSLSANGEQQQQQQRRQRVLRENHRFSMKSSHQRHSLKRAQHLFKEKFFEIMVNMGKVAVTGETSSELADMLALPSGGSIAISCHLSAACVTLKDVDVNTRMVAVAVKLSPLMDLVSSISKSAKSAANDKDGDLVVGAATAAAAAATNQPPVRHGGSSMIQLFRSATLSIDTTTVETQHQALCSSLLTLQGLQMSGISECYVRGVDPYYKIQCSVAALWTLIDQDMPITSRQLDLIDLPQLKITANVSQSVLSPARDAVPAADLDTLPDDFGNANSVLWMDDLRPNKKFVDVTLAMHEPKIYLDVAKASMLFKLRPSREYTDKQEPSLEQQQQQQQPLDPKKVIYNVPRGSLSVCIEKPSIQIKCATTRHLGIVLWSGVTFEANGSYTAQKNRPRSVLPRFSEPGVTTTTTTNEEHIEYQANSSAVQRKQTQSRPSWINLFRRSWKSKGANETADKRAVEWYYKTSMRFTVQNTCFDIFSETAVPAPAPAPPKNHPPDIGDPNYLTSVGNFECNAHTRLHVSFVHDKHNKQSTRVAWSPDAHPINMDIAIDRPVLNLWTKTALGQSQMEFWAINVVQEVATRARPEQHSTATAKSTKGTSAGSLQLTHLAALKITLILSDAAVVFEGVDRGLKGKRPVPHGFLDNAPEKDMDIRVIASIQQINVVLSGAAATANRARGRSLSTASTATTISTTESSEDDDNEALPTKDDADHQQQVPFGTVRLSLQHFIIERIFKSDDTAVDEHDWHQHEDRKAVIMWISRINTRTEMLLESSTTTTMPQILLVPSIVVKKNGGQYSITNHYACLVTAMSTLDAIKQVLSKRQKQQTTSATSLPPAQQRKRLVLHKVQFQINRTDIHVFLPGTTEVYVRMDTLRMQWDNQVEHRGEIPAMAIRNLTLFGVSPQQPGQWEQLFELDNMRFSIEKDVDFSTGELTKTNQLAMSKMYMRIPYGYELCNFVDSTVTLVKAIKATHARLSKGVSFLFFGPHEKKTPTVIPRMRLVCGLLTLQFEDDPFEARLRSIWKTGLLEQANRIAIEDAFEIKAQTLMGDSREQEPTNANEQETDARVNEAWQKLQEHNSNSWKKRIDAALSKETSTYARLQSANYRHAMLDGQLDEVFDDAAKDEKTHYYSDMFCIRVVELPKYPPLLDLTIKDTTLDFRHPDFELDQTRQFIYDVGKGQPLDTPLSTLIPFHLSWRSGETWAQLRDYPIPFISVPPLASSPQDTDIATLDDAPHSSAAWTLAGNYVLGDDLGELDATRGIQLAIVDENGARYSMDIARTTTPLKFFSTVDIDVHNSALSHVCWCVPYQPAIQDITRVMDTFTKPPVDPSAKVGFWDKIRLIIHTRAKISFIGGGDLAMVMKGSRDPYDMSEKGFGLAKVWRNDVVWLLGHDNPQGEFMQIISQDYAFGVPDLVRGGYTAPYIVAADHSGCKDGPQQQQQQQQQMRQSISMSSFNSSMMTSNSDENGSRFVKIALKLSGGIRMGLGCQLERMCNPRCDLCDDNSEVMPEARAVHKSRLLHFLPHYKVKFMAPQNVHDKDYDAYRGFRSDFIHTSISIIKMSDYEPDSEKANVTGNSMHLTPGFIDHFVSWFRLFGGAMGYPLRAGSLFPKLDTRPTQKFGRHMSTMKYKVVVNPLACGYFMKDENVAVAQEVTTEELGDSVGLKGFVKAFSVDIHQRREIVNVANYKLDQKRLKANWPVTEAEVQLKNIDLRAVRANYHNSGGGGEDTAENTSVPTAAAAAPYLSDESDNGLDMLEGLHYRCNNDSDSSDWVDLDDFIELDVATPSVLPAVQVLPFAFSPCIYYLRQTNKDDVQKFKYLHGTHDCILGTAADTREMQMTLLHDRSQNIDVQIRKHQVRLHNIELKRLQHGSDEKLLQDMSDVIVEKTRILYEKRELLQRYLKELSTQDIPDVVHSNNNNNNNSSSSSSNSNNKSTIFGKDSLAQWEELMGYFKVRCIAHNPQILWNNSVRNILYHGLDLRDHRRALSYYMTARTVKFLRDLIEASDMQYSHHSHKQFVLDDDEGGMDTSMAEDLIAKLLSEIDTKLHAPNETEEEKRPADGSSNNSNSGGSGSAGANNISSSASNAVDMSKSDNVNNPLMQLKTIPSNYVMKSSYLVDLLNPQISLQSDGDPDNIVLVANERTQVKGFNIVDETDPDVEMEMVKHRTVVSLDNVQFFVAKKEQFDSVDLLLDNHYGAKESDHWLAWIPPEMLIHYVKHSDKFQRIGDRIAATLQYDKYNPLRIKTNTTTTTMTTTTTATMTQEDPFEDRCDSVQLNFPSLRLTADSAQYNAIYQVATDLLLYKEPAKKERLARLREIMMAADRSSLYDATEKIVDLQSRARQLLHARDQYRQNMALLDEQRIEEFKSIRLTLYDTLEELYLGMEAIKLMQSNQRKDYYHHHEPKTNLKFVVCAEKMEWEMTMLSQDEVPLCECALTNLAFNFVSKEDHSSINTLEVDIVQVKNLSPAPVFVDVLGPYVDNPRKPYDFSRHKMLRCYFVSLAPVGGIPVIQHLEINLHPMRVQMTYSFGRQLAYYLFPPEKPSTSSSSNKQLEPDTAVPTTTVSAPSPPEPNDFSPPDNGSTIFVPQPSSSSSERTDNKQNTTPSIASIPAAASSNLSASFDSQKFGMSSTNSHHAISSRDDGYSAEETLNDTPLSSSIVPAPQSSSSSNTAAAGGGSSGGKKAKKQNNKLSKYKTPDDLSVMKKRASSNRAFILVKIPGARHCLSYQGPKEKNIEDLRDFAFEQPTLEFRNETWSWFELVSNVKKDFMRAALLHNSTALLKEKLLRRHPRENASKLIDSSISLYSTPVYVADPLAGLNSKGQQAAGKSDDMAENQSDSSADDSIDPKDTSSMHSAHSDDDFSTVVASSSAATKKTHIWQKLKKSKKGSLDRHAVQDGANSTIEADSLHSTTKNGEAAETASSPSASTPALARSISASTRHLHDDDQLTVKGRYLLGKYYNGPTQWLVPGTRAIKGKQTNKKGA</sequence>
<feature type="region of interest" description="Disordered" evidence="2">
    <location>
        <begin position="2262"/>
        <end position="2308"/>
    </location>
</feature>
<dbReference type="OrthoDB" id="1562405at2759"/>
<evidence type="ECO:0000313" key="7">
    <source>
        <dbReference type="EMBL" id="CEP07177.1"/>
    </source>
</evidence>
<protein>
    <recommendedName>
        <fullName evidence="9">FMP27 GFWDK domain-containing protein</fullName>
    </recommendedName>
</protein>
<feature type="domain" description="FMP27 WPPW motif-containing RBG unit" evidence="6">
    <location>
        <begin position="1877"/>
        <end position="2427"/>
    </location>
</feature>
<feature type="compositionally biased region" description="Low complexity" evidence="2">
    <location>
        <begin position="2276"/>
        <end position="2301"/>
    </location>
</feature>
<dbReference type="SMART" id="SM01215">
    <property type="entry name" value="Fmp27_SW"/>
    <property type="match status" value="1"/>
</dbReference>
<feature type="domain" description="FMP27 SW motif-containing RBG unit" evidence="5">
    <location>
        <begin position="1284"/>
        <end position="1404"/>
    </location>
</feature>
<feature type="region of interest" description="Disordered" evidence="2">
    <location>
        <begin position="1645"/>
        <end position="1664"/>
    </location>
</feature>
<dbReference type="InterPro" id="IPR045167">
    <property type="entry name" value="Hobbit"/>
</dbReference>
<feature type="domain" description="FMP27/BLTP2/Hobbit GFWDK motif-containing RBG unit" evidence="4">
    <location>
        <begin position="1422"/>
        <end position="1585"/>
    </location>
</feature>
<dbReference type="PANTHER" id="PTHR15678">
    <property type="entry name" value="ANTIGEN MLAA-22-RELATED"/>
    <property type="match status" value="1"/>
</dbReference>
<feature type="compositionally biased region" description="Polar residues" evidence="2">
    <location>
        <begin position="3112"/>
        <end position="3128"/>
    </location>
</feature>
<feature type="coiled-coil region" evidence="1">
    <location>
        <begin position="2548"/>
        <end position="2575"/>
    </location>
</feature>
<evidence type="ECO:0000259" key="5">
    <source>
        <dbReference type="SMART" id="SM01215"/>
    </source>
</evidence>
<dbReference type="STRING" id="35722.A0A0B7MQ12"/>